<evidence type="ECO:0000256" key="1">
    <source>
        <dbReference type="ARBA" id="ARBA00004123"/>
    </source>
</evidence>
<evidence type="ECO:0000313" key="8">
    <source>
        <dbReference type="EMBL" id="LAA57496.1"/>
    </source>
</evidence>
<comment type="similarity">
    <text evidence="2">Belongs to the paired homeobox family.</text>
</comment>
<evidence type="ECO:0000256" key="3">
    <source>
        <dbReference type="ARBA" id="ARBA00022473"/>
    </source>
</evidence>
<feature type="region of interest" description="Disordered" evidence="6">
    <location>
        <begin position="48"/>
        <end position="67"/>
    </location>
</feature>
<evidence type="ECO:0000256" key="4">
    <source>
        <dbReference type="ARBA" id="ARBA00023015"/>
    </source>
</evidence>
<reference evidence="8" key="2">
    <citation type="submission" date="2017-11" db="EMBL/GenBank/DDBJ databases">
        <title>Coralsnake Venomics: Analyses of Venom Gland Transcriptomes and Proteomes of Six Brazilian Taxa.</title>
        <authorList>
            <person name="Aird S.D."/>
            <person name="Jorge da Silva N."/>
            <person name="Qiu L."/>
            <person name="Villar-Briones A."/>
            <person name="Aparecida-Saddi V."/>
            <person name="Campos-Telles M.P."/>
            <person name="Grau M."/>
            <person name="Mikheyev A.S."/>
        </authorList>
    </citation>
    <scope>NUCLEOTIDE SEQUENCE</scope>
    <source>
        <tissue evidence="8">Venom_gland</tissue>
    </source>
</reference>
<dbReference type="EMBL" id="IACJ01119318">
    <property type="protein sequence ID" value="LAA57496.1"/>
    <property type="molecule type" value="Transcribed_RNA"/>
</dbReference>
<organism evidence="8">
    <name type="scientific">Micrurus corallinus</name>
    <name type="common">Brazilian coral snake</name>
    <dbReference type="NCBI Taxonomy" id="54390"/>
    <lineage>
        <taxon>Eukaryota</taxon>
        <taxon>Metazoa</taxon>
        <taxon>Chordata</taxon>
        <taxon>Craniata</taxon>
        <taxon>Vertebrata</taxon>
        <taxon>Euteleostomi</taxon>
        <taxon>Lepidosauria</taxon>
        <taxon>Squamata</taxon>
        <taxon>Bifurcata</taxon>
        <taxon>Unidentata</taxon>
        <taxon>Episquamata</taxon>
        <taxon>Toxicofera</taxon>
        <taxon>Serpentes</taxon>
        <taxon>Colubroidea</taxon>
        <taxon>Elapidae</taxon>
        <taxon>Elapinae</taxon>
        <taxon>Micrurus</taxon>
    </lineage>
</organism>
<comment type="subcellular location">
    <subcellularLocation>
        <location evidence="1">Nucleus</location>
    </subcellularLocation>
</comment>
<evidence type="ECO:0000256" key="2">
    <source>
        <dbReference type="ARBA" id="ARBA00005733"/>
    </source>
</evidence>
<keyword evidence="4" id="KW-0805">Transcription regulation</keyword>
<keyword evidence="3" id="KW-0217">Developmental protein</keyword>
<feature type="compositionally biased region" description="Polar residues" evidence="6">
    <location>
        <begin position="100"/>
        <end position="112"/>
    </location>
</feature>
<dbReference type="InterPro" id="IPR052294">
    <property type="entry name" value="VSX_homeobox_regulators"/>
</dbReference>
<proteinExistence type="inferred from homology"/>
<feature type="domain" description="CVC" evidence="7">
    <location>
        <begin position="1"/>
        <end position="46"/>
    </location>
</feature>
<protein>
    <recommendedName>
        <fullName evidence="7">CVC domain-containing protein</fullName>
    </recommendedName>
</protein>
<evidence type="ECO:0000256" key="5">
    <source>
        <dbReference type="ARBA" id="ARBA00023163"/>
    </source>
</evidence>
<feature type="region of interest" description="Disordered" evidence="6">
    <location>
        <begin position="100"/>
        <end position="126"/>
    </location>
</feature>
<dbReference type="PANTHER" id="PTHR46892:SF2">
    <property type="entry name" value="VISUAL SYSTEM HOMEOBOX 1"/>
    <property type="match status" value="1"/>
</dbReference>
<evidence type="ECO:0000259" key="7">
    <source>
        <dbReference type="PROSITE" id="PS51496"/>
    </source>
</evidence>
<accession>A0A2D4GDN3</accession>
<dbReference type="AlphaFoldDB" id="A0A2D4GDN3"/>
<evidence type="ECO:0000256" key="6">
    <source>
        <dbReference type="SAM" id="MobiDB-lite"/>
    </source>
</evidence>
<dbReference type="GO" id="GO:1990837">
    <property type="term" value="F:sequence-specific double-stranded DNA binding"/>
    <property type="evidence" value="ECO:0007669"/>
    <property type="project" value="TreeGrafter"/>
</dbReference>
<sequence length="126" mass="13970">MAEYGLYGAMVRHSIPLPESIINSAKSGMVGSCAPWLLGMHKKSINITRKPENEEKGNGIWKSEHPGEEFNFKQTEYERNPANKLISMDSLEDTAIDLSSTAKQEKNSSNLNFGGGLQTKMKDAEH</sequence>
<dbReference type="PROSITE" id="PS51496">
    <property type="entry name" value="CVC"/>
    <property type="match status" value="1"/>
</dbReference>
<dbReference type="GO" id="GO:0006357">
    <property type="term" value="P:regulation of transcription by RNA polymerase II"/>
    <property type="evidence" value="ECO:0007669"/>
    <property type="project" value="TreeGrafter"/>
</dbReference>
<reference evidence="8" key="1">
    <citation type="submission" date="2017-07" db="EMBL/GenBank/DDBJ databases">
        <authorList>
            <person name="Mikheyev A."/>
            <person name="Grau M."/>
        </authorList>
    </citation>
    <scope>NUCLEOTIDE SEQUENCE</scope>
    <source>
        <tissue evidence="8">Venom_gland</tissue>
    </source>
</reference>
<keyword evidence="5" id="KW-0804">Transcription</keyword>
<dbReference type="PANTHER" id="PTHR46892">
    <property type="entry name" value="VISUAL SYSTEM HOMEOBOX 2"/>
    <property type="match status" value="1"/>
</dbReference>
<name>A0A2D4GDN3_MICCO</name>
<dbReference type="InterPro" id="IPR023339">
    <property type="entry name" value="CVC"/>
</dbReference>
<feature type="compositionally biased region" description="Basic and acidic residues" evidence="6">
    <location>
        <begin position="49"/>
        <end position="67"/>
    </location>
</feature>
<dbReference type="GO" id="GO:0005634">
    <property type="term" value="C:nucleus"/>
    <property type="evidence" value="ECO:0007669"/>
    <property type="project" value="UniProtKB-SubCell"/>
</dbReference>